<gene>
    <name evidence="2" type="ORF">MCOR_10659</name>
</gene>
<keyword evidence="1" id="KW-0472">Membrane</keyword>
<name>A0A6J8AR04_MYTCO</name>
<proteinExistence type="predicted"/>
<keyword evidence="1" id="KW-1133">Transmembrane helix</keyword>
<dbReference type="EMBL" id="CACVKT020001854">
    <property type="protein sequence ID" value="CAC5372612.1"/>
    <property type="molecule type" value="Genomic_DNA"/>
</dbReference>
<accession>A0A6J8AR04</accession>
<evidence type="ECO:0000256" key="1">
    <source>
        <dbReference type="SAM" id="Phobius"/>
    </source>
</evidence>
<dbReference type="OrthoDB" id="6140905at2759"/>
<organism evidence="2 3">
    <name type="scientific">Mytilus coruscus</name>
    <name type="common">Sea mussel</name>
    <dbReference type="NCBI Taxonomy" id="42192"/>
    <lineage>
        <taxon>Eukaryota</taxon>
        <taxon>Metazoa</taxon>
        <taxon>Spiralia</taxon>
        <taxon>Lophotrochozoa</taxon>
        <taxon>Mollusca</taxon>
        <taxon>Bivalvia</taxon>
        <taxon>Autobranchia</taxon>
        <taxon>Pteriomorphia</taxon>
        <taxon>Mytilida</taxon>
        <taxon>Mytiloidea</taxon>
        <taxon>Mytilidae</taxon>
        <taxon>Mytilinae</taxon>
        <taxon>Mytilus</taxon>
    </lineage>
</organism>
<dbReference type="Proteomes" id="UP000507470">
    <property type="component" value="Unassembled WGS sequence"/>
</dbReference>
<reference evidence="2 3" key="1">
    <citation type="submission" date="2020-06" db="EMBL/GenBank/DDBJ databases">
        <authorList>
            <person name="Li R."/>
            <person name="Bekaert M."/>
        </authorList>
    </citation>
    <scope>NUCLEOTIDE SEQUENCE [LARGE SCALE GENOMIC DNA]</scope>
    <source>
        <strain evidence="3">wild</strain>
    </source>
</reference>
<keyword evidence="3" id="KW-1185">Reference proteome</keyword>
<feature type="transmembrane region" description="Helical" evidence="1">
    <location>
        <begin position="223"/>
        <end position="247"/>
    </location>
</feature>
<keyword evidence="1" id="KW-0812">Transmembrane</keyword>
<dbReference type="AlphaFoldDB" id="A0A6J8AR04"/>
<protein>
    <submittedName>
        <fullName evidence="2">Uncharacterized protein</fullName>
    </submittedName>
</protein>
<sequence length="302" mass="33588">METGSWLDDILEPWKPEVGWTQSWNLRTLDMQNVQLQTVPNPCLDTTPQSTIADMCTTDYATEENNNGGTTVDSVALRVMTQQDGCTCEVTLQNQTSIYTIYMRKYDLMTNAAPGNQECGLAIEMKYSIPNNIPDTKDPVECTKGTDTRSISLSKNGVLVLRSTIIGGIFDRGYCIQIFRQHSTGDNLGIQINCSHPNMQTTQQTNNAAIQDKTVSENDNVRLPVIIAAVIGWCLVALFFITACYLYRRKRKAQPNIAVEQNVNPQNEDLHALRLSSCYSSLNSATVTVSSNAEQYEHMGLP</sequence>
<evidence type="ECO:0000313" key="2">
    <source>
        <dbReference type="EMBL" id="CAC5372612.1"/>
    </source>
</evidence>
<evidence type="ECO:0000313" key="3">
    <source>
        <dbReference type="Proteomes" id="UP000507470"/>
    </source>
</evidence>